<evidence type="ECO:0000256" key="10">
    <source>
        <dbReference type="RuleBase" id="RU000461"/>
    </source>
</evidence>
<dbReference type="PROSITE" id="PS00086">
    <property type="entry name" value="CYTOCHROME_P450"/>
    <property type="match status" value="1"/>
</dbReference>
<evidence type="ECO:0000256" key="6">
    <source>
        <dbReference type="ARBA" id="ARBA00023002"/>
    </source>
</evidence>
<evidence type="ECO:0000256" key="7">
    <source>
        <dbReference type="ARBA" id="ARBA00023004"/>
    </source>
</evidence>
<evidence type="ECO:0000256" key="3">
    <source>
        <dbReference type="ARBA" id="ARBA00010617"/>
    </source>
</evidence>
<dbReference type="PRINTS" id="PR00463">
    <property type="entry name" value="EP450I"/>
</dbReference>
<evidence type="ECO:0000313" key="12">
    <source>
        <dbReference type="Proteomes" id="UP000053477"/>
    </source>
</evidence>
<dbReference type="InterPro" id="IPR050364">
    <property type="entry name" value="Cytochrome_P450_fung"/>
</dbReference>
<dbReference type="PRINTS" id="PR00385">
    <property type="entry name" value="P450"/>
</dbReference>
<keyword evidence="7 9" id="KW-0408">Iron</keyword>
<dbReference type="Pfam" id="PF00067">
    <property type="entry name" value="p450"/>
    <property type="match status" value="1"/>
</dbReference>
<dbReference type="Gene3D" id="1.10.630.10">
    <property type="entry name" value="Cytochrome P450"/>
    <property type="match status" value="1"/>
</dbReference>
<reference evidence="11 12" key="1">
    <citation type="submission" date="2015-04" db="EMBL/GenBank/DDBJ databases">
        <title>Complete genome sequence of Schizopora paradoxa KUC8140, a cosmopolitan wood degrader in East Asia.</title>
        <authorList>
            <consortium name="DOE Joint Genome Institute"/>
            <person name="Min B."/>
            <person name="Park H."/>
            <person name="Jang Y."/>
            <person name="Kim J.-J."/>
            <person name="Kim K.H."/>
            <person name="Pangilinan J."/>
            <person name="Lipzen A."/>
            <person name="Riley R."/>
            <person name="Grigoriev I.V."/>
            <person name="Spatafora J.W."/>
            <person name="Choi I.-G."/>
        </authorList>
    </citation>
    <scope>NUCLEOTIDE SEQUENCE [LARGE SCALE GENOMIC DNA]</scope>
    <source>
        <strain evidence="11 12">KUC8140</strain>
    </source>
</reference>
<proteinExistence type="inferred from homology"/>
<dbReference type="SUPFAM" id="SSF48264">
    <property type="entry name" value="Cytochrome P450"/>
    <property type="match status" value="1"/>
</dbReference>
<keyword evidence="12" id="KW-1185">Reference proteome</keyword>
<feature type="binding site" description="axial binding residue" evidence="9">
    <location>
        <position position="388"/>
    </location>
    <ligand>
        <name>heme</name>
        <dbReference type="ChEBI" id="CHEBI:30413"/>
    </ligand>
    <ligandPart>
        <name>Fe</name>
        <dbReference type="ChEBI" id="CHEBI:18248"/>
    </ligandPart>
</feature>
<dbReference type="Proteomes" id="UP000053477">
    <property type="component" value="Unassembled WGS sequence"/>
</dbReference>
<comment type="cofactor">
    <cofactor evidence="1 9">
        <name>heme</name>
        <dbReference type="ChEBI" id="CHEBI:30413"/>
    </cofactor>
</comment>
<evidence type="ECO:0000256" key="4">
    <source>
        <dbReference type="ARBA" id="ARBA00022617"/>
    </source>
</evidence>
<keyword evidence="5 9" id="KW-0479">Metal-binding</keyword>
<gene>
    <name evidence="11" type="ORF">SCHPADRAFT_913870</name>
</gene>
<dbReference type="STRING" id="27342.A0A0H2SIN8"/>
<evidence type="ECO:0000256" key="5">
    <source>
        <dbReference type="ARBA" id="ARBA00022723"/>
    </source>
</evidence>
<evidence type="ECO:0000313" key="11">
    <source>
        <dbReference type="EMBL" id="KLO16916.1"/>
    </source>
</evidence>
<protein>
    <submittedName>
        <fullName evidence="11">Cytochrome P450</fullName>
    </submittedName>
</protein>
<keyword evidence="8 10" id="KW-0503">Monooxygenase</keyword>
<comment type="pathway">
    <text evidence="2">Secondary metabolite biosynthesis.</text>
</comment>
<dbReference type="InterPro" id="IPR002401">
    <property type="entry name" value="Cyt_P450_E_grp-I"/>
</dbReference>
<accession>A0A0H2SIN8</accession>
<dbReference type="PANTHER" id="PTHR46300">
    <property type="entry name" value="P450, PUTATIVE (EUROFUNG)-RELATED-RELATED"/>
    <property type="match status" value="1"/>
</dbReference>
<dbReference type="OrthoDB" id="2789670at2759"/>
<evidence type="ECO:0000256" key="9">
    <source>
        <dbReference type="PIRSR" id="PIRSR602401-1"/>
    </source>
</evidence>
<dbReference type="InterPro" id="IPR001128">
    <property type="entry name" value="Cyt_P450"/>
</dbReference>
<name>A0A0H2SIN8_9AGAM</name>
<dbReference type="InterPro" id="IPR017972">
    <property type="entry name" value="Cyt_P450_CS"/>
</dbReference>
<dbReference type="PANTHER" id="PTHR46300:SF7">
    <property type="entry name" value="P450, PUTATIVE (EUROFUNG)-RELATED"/>
    <property type="match status" value="1"/>
</dbReference>
<keyword evidence="4 9" id="KW-0349">Heme</keyword>
<organism evidence="11 12">
    <name type="scientific">Schizopora paradoxa</name>
    <dbReference type="NCBI Taxonomy" id="27342"/>
    <lineage>
        <taxon>Eukaryota</taxon>
        <taxon>Fungi</taxon>
        <taxon>Dikarya</taxon>
        <taxon>Basidiomycota</taxon>
        <taxon>Agaricomycotina</taxon>
        <taxon>Agaricomycetes</taxon>
        <taxon>Hymenochaetales</taxon>
        <taxon>Schizoporaceae</taxon>
        <taxon>Schizopora</taxon>
    </lineage>
</organism>
<dbReference type="GO" id="GO:0020037">
    <property type="term" value="F:heme binding"/>
    <property type="evidence" value="ECO:0007669"/>
    <property type="project" value="InterPro"/>
</dbReference>
<dbReference type="GO" id="GO:0016705">
    <property type="term" value="F:oxidoreductase activity, acting on paired donors, with incorporation or reduction of molecular oxygen"/>
    <property type="evidence" value="ECO:0007669"/>
    <property type="project" value="InterPro"/>
</dbReference>
<dbReference type="GO" id="GO:0005506">
    <property type="term" value="F:iron ion binding"/>
    <property type="evidence" value="ECO:0007669"/>
    <property type="project" value="InterPro"/>
</dbReference>
<dbReference type="EMBL" id="KQ085910">
    <property type="protein sequence ID" value="KLO16916.1"/>
    <property type="molecule type" value="Genomic_DNA"/>
</dbReference>
<dbReference type="CDD" id="cd11065">
    <property type="entry name" value="CYP64-like"/>
    <property type="match status" value="1"/>
</dbReference>
<dbReference type="GO" id="GO:0004497">
    <property type="term" value="F:monooxygenase activity"/>
    <property type="evidence" value="ECO:0007669"/>
    <property type="project" value="UniProtKB-KW"/>
</dbReference>
<dbReference type="AlphaFoldDB" id="A0A0H2SIN8"/>
<dbReference type="InterPro" id="IPR036396">
    <property type="entry name" value="Cyt_P450_sf"/>
</dbReference>
<sequence length="458" mass="51674">MPKDDESQTITRWGKQYGDVVRVSLLGRNVIFLNSLKAANDLLDKRSSNYSDRPELSLVTQSMGMDWNFGLMPYGNLWRRLRKVFTSKLGIRKAFVNYAEVQQGVMGQLLRRLEHSPEDFLDHLRLHIEQLMMKAVYGLHAESSEDHRVQNVHNFLEAFSDAARPVAYLVSSLPIIKHIPSLWPGVIYKRSTAEMNTMIKDMLEVPFADAKALIADGNNASSYVSDLLEGQEPEEDVKKTAAIVMGGGFETTLATATAFILAMVKYPEVQQKAQDEIDKVIGQNRLPTFEDRDSLPYVYAIFKETLRWHTVAPQGLPHESKEDDVYNGFSIPAKSTVMANIWGILHDPDVYPDPMDFKPERYFSSDGKLDFSANDPARVVFGFGRRICAGMFFAENSLWIIIAQILATMKISHAYDKEGREISVELKPMAGVVSQPSPFKCTIVPRSEQAMRLIAAKE</sequence>
<evidence type="ECO:0000256" key="1">
    <source>
        <dbReference type="ARBA" id="ARBA00001971"/>
    </source>
</evidence>
<dbReference type="InParanoid" id="A0A0H2SIN8"/>
<keyword evidence="6 10" id="KW-0560">Oxidoreductase</keyword>
<evidence type="ECO:0000256" key="2">
    <source>
        <dbReference type="ARBA" id="ARBA00005179"/>
    </source>
</evidence>
<evidence type="ECO:0000256" key="8">
    <source>
        <dbReference type="ARBA" id="ARBA00023033"/>
    </source>
</evidence>
<comment type="similarity">
    <text evidence="3 10">Belongs to the cytochrome P450 family.</text>
</comment>